<comment type="subunit">
    <text evidence="4">Homodimer.</text>
</comment>
<dbReference type="PANTHER" id="PTHR10472">
    <property type="entry name" value="D-TYROSYL-TRNA TYR DEACYLASE"/>
    <property type="match status" value="1"/>
</dbReference>
<comment type="similarity">
    <text evidence="1 4">Belongs to the DTD family.</text>
</comment>
<dbReference type="RefSeq" id="WP_071864616.1">
    <property type="nucleotide sequence ID" value="NZ_JBHLVQ010000022.1"/>
</dbReference>
<dbReference type="HAMAP" id="MF_00518">
    <property type="entry name" value="Deacylase_Dtd"/>
    <property type="match status" value="1"/>
</dbReference>
<dbReference type="GO" id="GO:0005737">
    <property type="term" value="C:cytoplasm"/>
    <property type="evidence" value="ECO:0007669"/>
    <property type="project" value="UniProtKB-SubCell"/>
</dbReference>
<dbReference type="GO" id="GO:0051500">
    <property type="term" value="F:D-tyrosyl-tRNA(Tyr) deacylase activity"/>
    <property type="evidence" value="ECO:0007669"/>
    <property type="project" value="TreeGrafter"/>
</dbReference>
<comment type="domain">
    <text evidence="4">A Gly-cisPro motif from one monomer fits into the active site of the other monomer to allow specific chiral rejection of L-amino acids.</text>
</comment>
<dbReference type="FunFam" id="3.50.80.10:FF:000001">
    <property type="entry name" value="D-aminoacyl-tRNA deacylase"/>
    <property type="match status" value="1"/>
</dbReference>
<feature type="short sequence motif" description="Gly-cisPro motif, important for rejection of L-amino acids" evidence="4">
    <location>
        <begin position="137"/>
        <end position="138"/>
    </location>
</feature>
<keyword evidence="2 4" id="KW-0820">tRNA-binding</keyword>
<comment type="catalytic activity">
    <reaction evidence="4">
        <text>a D-aminoacyl-tRNA + H2O = a tRNA + a D-alpha-amino acid + H(+)</text>
        <dbReference type="Rhea" id="RHEA:13953"/>
        <dbReference type="Rhea" id="RHEA-COMP:10123"/>
        <dbReference type="Rhea" id="RHEA-COMP:10124"/>
        <dbReference type="ChEBI" id="CHEBI:15377"/>
        <dbReference type="ChEBI" id="CHEBI:15378"/>
        <dbReference type="ChEBI" id="CHEBI:59871"/>
        <dbReference type="ChEBI" id="CHEBI:78442"/>
        <dbReference type="ChEBI" id="CHEBI:79333"/>
        <dbReference type="EC" id="3.1.1.96"/>
    </reaction>
</comment>
<sequence length="148" mass="16363">MKAVIQRVKSASVTIDNQIVGSIQQGFMILLGIHEEDTKEDVDYLIRKITMMRIFEDEAGKMNLNIEAVAGSILSVSQFTLYADTKKGNRPSFVKAARPEQAIPLYEAFNEGLRQSGLQVETGKFGADMQVALVNDGPVTIIIDTRDK</sequence>
<dbReference type="Proteomes" id="UP000182835">
    <property type="component" value="Unassembled WGS sequence"/>
</dbReference>
<dbReference type="GO" id="GO:0106026">
    <property type="term" value="F:Gly-tRNA(Ala) deacylase activity"/>
    <property type="evidence" value="ECO:0007669"/>
    <property type="project" value="UniProtKB-UniRule"/>
</dbReference>
<evidence type="ECO:0000313" key="6">
    <source>
        <dbReference type="Proteomes" id="UP000182835"/>
    </source>
</evidence>
<dbReference type="EC" id="3.1.1.-" evidence="4"/>
<comment type="function">
    <text evidence="4">An aminoacyl-tRNA editing enzyme that deacylates mischarged D-aminoacyl-tRNAs. Also deacylates mischarged glycyl-tRNA(Ala), protecting cells against glycine mischarging by AlaRS. Acts via tRNA-based rather than protein-based catalysis; rejects L-amino acids rather than detecting D-amino acids in the active site. By recycling D-aminoacyl-tRNA to D-amino acids and free tRNA molecules, this enzyme counteracts the toxicity associated with the formation of D-aminoacyl-tRNA entities in vivo and helps enforce protein L-homochirality.</text>
</comment>
<dbReference type="EC" id="3.1.1.96" evidence="4"/>
<name>A0A1L8R6T4_9ENTE</name>
<proteinExistence type="inferred from homology"/>
<dbReference type="CDD" id="cd00563">
    <property type="entry name" value="Dtyr_deacylase"/>
    <property type="match status" value="1"/>
</dbReference>
<keyword evidence="3 4" id="KW-0694">RNA-binding</keyword>
<protein>
    <recommendedName>
        <fullName evidence="4">D-aminoacyl-tRNA deacylase</fullName>
        <shortName evidence="4">DTD</shortName>
        <ecNumber evidence="4">3.1.1.96</ecNumber>
    </recommendedName>
    <alternativeName>
        <fullName evidence="4">Gly-tRNA(Ala) deacylase</fullName>
        <ecNumber evidence="4">3.1.1.-</ecNumber>
    </alternativeName>
</protein>
<dbReference type="GO" id="GO:0043908">
    <property type="term" value="F:Ser(Gly)-tRNA(Ala) hydrolase activity"/>
    <property type="evidence" value="ECO:0007669"/>
    <property type="project" value="UniProtKB-UniRule"/>
</dbReference>
<dbReference type="SUPFAM" id="SSF69500">
    <property type="entry name" value="DTD-like"/>
    <property type="match status" value="1"/>
</dbReference>
<dbReference type="Pfam" id="PF02580">
    <property type="entry name" value="Tyr_Deacylase"/>
    <property type="match status" value="1"/>
</dbReference>
<evidence type="ECO:0000256" key="3">
    <source>
        <dbReference type="ARBA" id="ARBA00022884"/>
    </source>
</evidence>
<organism evidence="5 6">
    <name type="scientific">Enterococcus canintestini</name>
    <dbReference type="NCBI Taxonomy" id="317010"/>
    <lineage>
        <taxon>Bacteria</taxon>
        <taxon>Bacillati</taxon>
        <taxon>Bacillota</taxon>
        <taxon>Bacilli</taxon>
        <taxon>Lactobacillales</taxon>
        <taxon>Enterococcaceae</taxon>
        <taxon>Enterococcus</taxon>
    </lineage>
</organism>
<evidence type="ECO:0000313" key="5">
    <source>
        <dbReference type="EMBL" id="OJG15462.1"/>
    </source>
</evidence>
<keyword evidence="4" id="KW-0963">Cytoplasm</keyword>
<evidence type="ECO:0000256" key="1">
    <source>
        <dbReference type="ARBA" id="ARBA00009673"/>
    </source>
</evidence>
<comment type="catalytic activity">
    <reaction evidence="4">
        <text>glycyl-tRNA(Ala) + H2O = tRNA(Ala) + glycine + H(+)</text>
        <dbReference type="Rhea" id="RHEA:53744"/>
        <dbReference type="Rhea" id="RHEA-COMP:9657"/>
        <dbReference type="Rhea" id="RHEA-COMP:13640"/>
        <dbReference type="ChEBI" id="CHEBI:15377"/>
        <dbReference type="ChEBI" id="CHEBI:15378"/>
        <dbReference type="ChEBI" id="CHEBI:57305"/>
        <dbReference type="ChEBI" id="CHEBI:78442"/>
        <dbReference type="ChEBI" id="CHEBI:78522"/>
    </reaction>
</comment>
<dbReference type="STRING" id="317010.RU96_GL002275"/>
<dbReference type="Gene3D" id="3.50.80.10">
    <property type="entry name" value="D-tyrosyl-tRNA(Tyr) deacylase"/>
    <property type="match status" value="1"/>
</dbReference>
<dbReference type="NCBIfam" id="TIGR00256">
    <property type="entry name" value="D-aminoacyl-tRNA deacylase"/>
    <property type="match status" value="1"/>
</dbReference>
<keyword evidence="4" id="KW-0378">Hydrolase</keyword>
<comment type="subcellular location">
    <subcellularLocation>
        <location evidence="4">Cytoplasm</location>
    </subcellularLocation>
</comment>
<comment type="caution">
    <text evidence="5">The sequence shown here is derived from an EMBL/GenBank/DDBJ whole genome shotgun (WGS) entry which is preliminary data.</text>
</comment>
<dbReference type="EMBL" id="JXKG01000007">
    <property type="protein sequence ID" value="OJG15462.1"/>
    <property type="molecule type" value="Genomic_DNA"/>
</dbReference>
<evidence type="ECO:0000256" key="4">
    <source>
        <dbReference type="HAMAP-Rule" id="MF_00518"/>
    </source>
</evidence>
<dbReference type="GO" id="GO:0000049">
    <property type="term" value="F:tRNA binding"/>
    <property type="evidence" value="ECO:0007669"/>
    <property type="project" value="UniProtKB-UniRule"/>
</dbReference>
<dbReference type="AlphaFoldDB" id="A0A1L8R6T4"/>
<dbReference type="InterPro" id="IPR023509">
    <property type="entry name" value="DTD-like_sf"/>
</dbReference>
<dbReference type="PANTHER" id="PTHR10472:SF5">
    <property type="entry name" value="D-AMINOACYL-TRNA DEACYLASE 1"/>
    <property type="match status" value="1"/>
</dbReference>
<dbReference type="InterPro" id="IPR003732">
    <property type="entry name" value="Daa-tRNA_deacyls_DTD"/>
</dbReference>
<reference evidence="5 6" key="1">
    <citation type="submission" date="2014-12" db="EMBL/GenBank/DDBJ databases">
        <title>Draft genome sequences of 29 type strains of Enterococci.</title>
        <authorList>
            <person name="Zhong Z."/>
            <person name="Sun Z."/>
            <person name="Liu W."/>
            <person name="Zhang W."/>
            <person name="Zhang H."/>
        </authorList>
    </citation>
    <scope>NUCLEOTIDE SEQUENCE [LARGE SCALE GENOMIC DNA]</scope>
    <source>
        <strain evidence="5 6">DSM 21207</strain>
    </source>
</reference>
<evidence type="ECO:0000256" key="2">
    <source>
        <dbReference type="ARBA" id="ARBA00022555"/>
    </source>
</evidence>
<gene>
    <name evidence="4" type="primary">dtd</name>
    <name evidence="5" type="ORF">RU96_GL002275</name>
</gene>
<dbReference type="OrthoDB" id="9801395at2"/>
<accession>A0A1L8R6T4</accession>
<dbReference type="GO" id="GO:0019478">
    <property type="term" value="P:D-amino acid catabolic process"/>
    <property type="evidence" value="ECO:0007669"/>
    <property type="project" value="UniProtKB-UniRule"/>
</dbReference>